<keyword evidence="3" id="KW-1185">Reference proteome</keyword>
<dbReference type="Proteomes" id="UP000279259">
    <property type="component" value="Unassembled WGS sequence"/>
</dbReference>
<proteinExistence type="predicted"/>
<gene>
    <name evidence="2" type="ORF">EHS25_003941</name>
</gene>
<evidence type="ECO:0000256" key="1">
    <source>
        <dbReference type="SAM" id="MobiDB-lite"/>
    </source>
</evidence>
<feature type="region of interest" description="Disordered" evidence="1">
    <location>
        <begin position="64"/>
        <end position="94"/>
    </location>
</feature>
<sequence length="126" mass="13801">MSTTSVTTTTIPKLTHDPSTYAGWRTAIEVALQLTDSWNAAVGLDAEPNRARYRIRAPGATGMVTTRNARAGSAMPEASETTSGNAMTDDERKEWEKWQTRESKAQGMLKASVSLAIKLDLDDLNW</sequence>
<name>A0A427YSL2_9TREE</name>
<evidence type="ECO:0000313" key="2">
    <source>
        <dbReference type="EMBL" id="RSH94138.1"/>
    </source>
</evidence>
<accession>A0A427YSL2</accession>
<reference evidence="2 3" key="1">
    <citation type="submission" date="2018-11" db="EMBL/GenBank/DDBJ databases">
        <title>Genome sequence of Saitozyma podzolica DSM 27192.</title>
        <authorList>
            <person name="Aliyu H."/>
            <person name="Gorte O."/>
            <person name="Ochsenreither K."/>
        </authorList>
    </citation>
    <scope>NUCLEOTIDE SEQUENCE [LARGE SCALE GENOMIC DNA]</scope>
    <source>
        <strain evidence="2 3">DSM 27192</strain>
    </source>
</reference>
<protein>
    <recommendedName>
        <fullName evidence="4">Retrotransposon Copia-like N-terminal domain-containing protein</fullName>
    </recommendedName>
</protein>
<evidence type="ECO:0008006" key="4">
    <source>
        <dbReference type="Google" id="ProtNLM"/>
    </source>
</evidence>
<dbReference type="OrthoDB" id="10554990at2759"/>
<dbReference type="AlphaFoldDB" id="A0A427YSL2"/>
<evidence type="ECO:0000313" key="3">
    <source>
        <dbReference type="Proteomes" id="UP000279259"/>
    </source>
</evidence>
<dbReference type="EMBL" id="RSCD01000002">
    <property type="protein sequence ID" value="RSH94138.1"/>
    <property type="molecule type" value="Genomic_DNA"/>
</dbReference>
<organism evidence="2 3">
    <name type="scientific">Saitozyma podzolica</name>
    <dbReference type="NCBI Taxonomy" id="1890683"/>
    <lineage>
        <taxon>Eukaryota</taxon>
        <taxon>Fungi</taxon>
        <taxon>Dikarya</taxon>
        <taxon>Basidiomycota</taxon>
        <taxon>Agaricomycotina</taxon>
        <taxon>Tremellomycetes</taxon>
        <taxon>Tremellales</taxon>
        <taxon>Trimorphomycetaceae</taxon>
        <taxon>Saitozyma</taxon>
    </lineage>
</organism>
<comment type="caution">
    <text evidence="2">The sequence shown here is derived from an EMBL/GenBank/DDBJ whole genome shotgun (WGS) entry which is preliminary data.</text>
</comment>